<dbReference type="Gene3D" id="3.30.2350.10">
    <property type="entry name" value="Pseudouridine synthase"/>
    <property type="match status" value="1"/>
</dbReference>
<dbReference type="EMBL" id="PFAA01000035">
    <property type="protein sequence ID" value="PIT96661.1"/>
    <property type="molecule type" value="Genomic_DNA"/>
</dbReference>
<proteinExistence type="inferred from homology"/>
<keyword evidence="3" id="KW-0413">Isomerase</keyword>
<evidence type="ECO:0000259" key="4">
    <source>
        <dbReference type="Pfam" id="PF00849"/>
    </source>
</evidence>
<dbReference type="InterPro" id="IPR006224">
    <property type="entry name" value="PsdUridine_synth_RluA-like_CS"/>
</dbReference>
<sequence length="236" mass="27213">MKIQILYENNEVIVVNKPAGLLTHNDGKDKNKTLTDWALERYPKIKNVGEPSRYRGNEIARHGIAHRLDRETSGVIVLAKTQESFLNLKKQFQERKITKIYNAFVYGEIKKEKDIINRPIGKSKSDFRKWSAQRGARGDLREAITYYKVLKKNKDFSYVEVSPKTGRTHQIRVHFKAINHPVVCDKLYAPKHICGLGFERLALHAKSLEFSLINGEVIFAESELPKDFKYALTLLT</sequence>
<feature type="active site" evidence="2">
    <location>
        <position position="69"/>
    </location>
</feature>
<name>A0A2M6WV89_9BACT</name>
<dbReference type="GO" id="GO:0009982">
    <property type="term" value="F:pseudouridine synthase activity"/>
    <property type="evidence" value="ECO:0007669"/>
    <property type="project" value="InterPro"/>
</dbReference>
<organism evidence="5 6">
    <name type="scientific">Candidatus Campbellbacteria bacterium CG10_big_fil_rev_8_21_14_0_10_35_52</name>
    <dbReference type="NCBI Taxonomy" id="1974527"/>
    <lineage>
        <taxon>Bacteria</taxon>
        <taxon>Candidatus Campbelliibacteriota</taxon>
    </lineage>
</organism>
<evidence type="ECO:0000256" key="3">
    <source>
        <dbReference type="RuleBase" id="RU362028"/>
    </source>
</evidence>
<comment type="caution">
    <text evidence="5">The sequence shown here is derived from an EMBL/GenBank/DDBJ whole genome shotgun (WGS) entry which is preliminary data.</text>
</comment>
<accession>A0A2M6WV89</accession>
<dbReference type="AlphaFoldDB" id="A0A2M6WV89"/>
<dbReference type="SUPFAM" id="SSF55120">
    <property type="entry name" value="Pseudouridine synthase"/>
    <property type="match status" value="1"/>
</dbReference>
<dbReference type="PROSITE" id="PS01129">
    <property type="entry name" value="PSI_RLU"/>
    <property type="match status" value="1"/>
</dbReference>
<dbReference type="CDD" id="cd02869">
    <property type="entry name" value="PseudoU_synth_RluA_like"/>
    <property type="match status" value="1"/>
</dbReference>
<gene>
    <name evidence="5" type="ORF">COT82_01950</name>
</gene>
<evidence type="ECO:0000256" key="1">
    <source>
        <dbReference type="ARBA" id="ARBA00010876"/>
    </source>
</evidence>
<dbReference type="GO" id="GO:0000455">
    <property type="term" value="P:enzyme-directed rRNA pseudouridine synthesis"/>
    <property type="evidence" value="ECO:0007669"/>
    <property type="project" value="TreeGrafter"/>
</dbReference>
<dbReference type="InterPro" id="IPR006225">
    <property type="entry name" value="PsdUridine_synth_RluC/D"/>
</dbReference>
<dbReference type="PANTHER" id="PTHR21600:SF87">
    <property type="entry name" value="RNA PSEUDOURIDYLATE SYNTHASE DOMAIN-CONTAINING PROTEIN 1"/>
    <property type="match status" value="1"/>
</dbReference>
<dbReference type="NCBIfam" id="TIGR00005">
    <property type="entry name" value="rluA_subfam"/>
    <property type="match status" value="1"/>
</dbReference>
<dbReference type="Pfam" id="PF00849">
    <property type="entry name" value="PseudoU_synth_2"/>
    <property type="match status" value="1"/>
</dbReference>
<comment type="catalytic activity">
    <reaction evidence="3">
        <text>a uridine in RNA = a pseudouridine in RNA</text>
        <dbReference type="Rhea" id="RHEA:48348"/>
        <dbReference type="Rhea" id="RHEA-COMP:12068"/>
        <dbReference type="Rhea" id="RHEA-COMP:12069"/>
        <dbReference type="ChEBI" id="CHEBI:65314"/>
        <dbReference type="ChEBI" id="CHEBI:65315"/>
    </reaction>
</comment>
<feature type="domain" description="Pseudouridine synthase RsuA/RluA-like" evidence="4">
    <location>
        <begin position="12"/>
        <end position="176"/>
    </location>
</feature>
<evidence type="ECO:0000256" key="2">
    <source>
        <dbReference type="PIRSR" id="PIRSR606225-1"/>
    </source>
</evidence>
<evidence type="ECO:0000313" key="6">
    <source>
        <dbReference type="Proteomes" id="UP000230481"/>
    </source>
</evidence>
<comment type="similarity">
    <text evidence="1 3">Belongs to the pseudouridine synthase RluA family.</text>
</comment>
<evidence type="ECO:0000313" key="5">
    <source>
        <dbReference type="EMBL" id="PIT96661.1"/>
    </source>
</evidence>
<dbReference type="GO" id="GO:0140098">
    <property type="term" value="F:catalytic activity, acting on RNA"/>
    <property type="evidence" value="ECO:0007669"/>
    <property type="project" value="UniProtKB-ARBA"/>
</dbReference>
<dbReference type="InterPro" id="IPR020103">
    <property type="entry name" value="PsdUridine_synth_cat_dom_sf"/>
</dbReference>
<dbReference type="InterPro" id="IPR050188">
    <property type="entry name" value="RluA_PseudoU_synthase"/>
</dbReference>
<dbReference type="EC" id="5.4.99.-" evidence="3"/>
<protein>
    <recommendedName>
        <fullName evidence="3">Pseudouridine synthase</fullName>
        <ecNumber evidence="3">5.4.99.-</ecNumber>
    </recommendedName>
</protein>
<dbReference type="InterPro" id="IPR006145">
    <property type="entry name" value="PsdUridine_synth_RsuA/RluA"/>
</dbReference>
<dbReference type="PANTHER" id="PTHR21600">
    <property type="entry name" value="MITOCHONDRIAL RNA PSEUDOURIDINE SYNTHASE"/>
    <property type="match status" value="1"/>
</dbReference>
<dbReference type="Proteomes" id="UP000230481">
    <property type="component" value="Unassembled WGS sequence"/>
</dbReference>
<dbReference type="GO" id="GO:0003723">
    <property type="term" value="F:RNA binding"/>
    <property type="evidence" value="ECO:0007669"/>
    <property type="project" value="InterPro"/>
</dbReference>
<reference evidence="6" key="1">
    <citation type="submission" date="2017-09" db="EMBL/GenBank/DDBJ databases">
        <title>Depth-based differentiation of microbial function through sediment-hosted aquifers and enrichment of novel symbionts in the deep terrestrial subsurface.</title>
        <authorList>
            <person name="Probst A.J."/>
            <person name="Ladd B."/>
            <person name="Jarett J.K."/>
            <person name="Geller-Mcgrath D.E."/>
            <person name="Sieber C.M.K."/>
            <person name="Emerson J.B."/>
            <person name="Anantharaman K."/>
            <person name="Thomas B.C."/>
            <person name="Malmstrom R."/>
            <person name="Stieglmeier M."/>
            <person name="Klingl A."/>
            <person name="Woyke T."/>
            <person name="Ryan C.M."/>
            <person name="Banfield J.F."/>
        </authorList>
    </citation>
    <scope>NUCLEOTIDE SEQUENCE [LARGE SCALE GENOMIC DNA]</scope>
</reference>
<comment type="function">
    <text evidence="3">Responsible for synthesis of pseudouridine from uracil.</text>
</comment>